<dbReference type="Proteomes" id="UP001295444">
    <property type="component" value="Chromosome 05"/>
</dbReference>
<evidence type="ECO:0000313" key="2">
    <source>
        <dbReference type="Proteomes" id="UP001295444"/>
    </source>
</evidence>
<organism evidence="1 2">
    <name type="scientific">Pelobates cultripes</name>
    <name type="common">Western spadefoot toad</name>
    <dbReference type="NCBI Taxonomy" id="61616"/>
    <lineage>
        <taxon>Eukaryota</taxon>
        <taxon>Metazoa</taxon>
        <taxon>Chordata</taxon>
        <taxon>Craniata</taxon>
        <taxon>Vertebrata</taxon>
        <taxon>Euteleostomi</taxon>
        <taxon>Amphibia</taxon>
        <taxon>Batrachia</taxon>
        <taxon>Anura</taxon>
        <taxon>Pelobatoidea</taxon>
        <taxon>Pelobatidae</taxon>
        <taxon>Pelobates</taxon>
    </lineage>
</organism>
<dbReference type="AlphaFoldDB" id="A0AAD1S906"/>
<dbReference type="EMBL" id="OW240916">
    <property type="protein sequence ID" value="CAH2293598.1"/>
    <property type="molecule type" value="Genomic_DNA"/>
</dbReference>
<proteinExistence type="predicted"/>
<dbReference type="Gene3D" id="3.30.70.1820">
    <property type="entry name" value="L1 transposable element, RRM domain"/>
    <property type="match status" value="1"/>
</dbReference>
<accession>A0AAD1S906</accession>
<sequence>MHAADMDLLRTKMQAVTAHTQVSEEDILDMRQEVTGLKVTFQQLLTSHSTLTSRVDLAEERNRRTNLKLRGIPDSINTTELPHYLRLLTNTLLPHTQAKKIAFDRFFRIKKPRQAPTKASQDVIIPCQSLTDKNRVESLWYFITHRSQTPSTWFTNRSMTPNASKHLLYTHSTGLTPSPTT</sequence>
<name>A0AAD1S906_PELCU</name>
<protein>
    <submittedName>
        <fullName evidence="1">Uncharacterized protein</fullName>
    </submittedName>
</protein>
<evidence type="ECO:0000313" key="1">
    <source>
        <dbReference type="EMBL" id="CAH2293598.1"/>
    </source>
</evidence>
<reference evidence="1" key="1">
    <citation type="submission" date="2022-03" db="EMBL/GenBank/DDBJ databases">
        <authorList>
            <person name="Alioto T."/>
            <person name="Alioto T."/>
            <person name="Gomez Garrido J."/>
        </authorList>
    </citation>
    <scope>NUCLEOTIDE SEQUENCE</scope>
</reference>
<gene>
    <name evidence="1" type="ORF">PECUL_23A053226</name>
</gene>
<keyword evidence="2" id="KW-1185">Reference proteome</keyword>